<name>A0A1Y6EZT9_9GAMM</name>
<dbReference type="AlphaFoldDB" id="A0A1Y6EZT9"/>
<sequence>MKFDDLIASISRETFERLVTAVETGRWPDGAMLSEPQKEQTLQLIIAYQAKYLPGDEPFRVGADGQLVTKTKKEMRASLSASDQNARNNLEQSIARFPLTDTNSDS</sequence>
<evidence type="ECO:0000313" key="2">
    <source>
        <dbReference type="EMBL" id="SMQ65733.1"/>
    </source>
</evidence>
<reference evidence="3" key="1">
    <citation type="submission" date="2017-04" db="EMBL/GenBank/DDBJ databases">
        <authorList>
            <person name="Varghese N."/>
            <person name="Submissions S."/>
        </authorList>
    </citation>
    <scope>NUCLEOTIDE SEQUENCE [LARGE SCALE GENOMIC DNA]</scope>
</reference>
<dbReference type="Proteomes" id="UP000194450">
    <property type="component" value="Unassembled WGS sequence"/>
</dbReference>
<dbReference type="OrthoDB" id="5616307at2"/>
<feature type="region of interest" description="Disordered" evidence="1">
    <location>
        <begin position="78"/>
        <end position="106"/>
    </location>
</feature>
<gene>
    <name evidence="2" type="ORF">SAMN06297229_1343</name>
</gene>
<evidence type="ECO:0000256" key="1">
    <source>
        <dbReference type="SAM" id="MobiDB-lite"/>
    </source>
</evidence>
<dbReference type="Pfam" id="PF07023">
    <property type="entry name" value="DUF1315"/>
    <property type="match status" value="1"/>
</dbReference>
<feature type="compositionally biased region" description="Polar residues" evidence="1">
    <location>
        <begin position="79"/>
        <end position="92"/>
    </location>
</feature>
<protein>
    <recommendedName>
        <fullName evidence="4">DUF1315 domain-containing protein</fullName>
    </recommendedName>
</protein>
<accession>A0A1Y6EZT9</accession>
<keyword evidence="3" id="KW-1185">Reference proteome</keyword>
<dbReference type="InterPro" id="IPR009749">
    <property type="entry name" value="DUF1315"/>
</dbReference>
<organism evidence="2 3">
    <name type="scientific">Pseudidiomarina planktonica</name>
    <dbReference type="NCBI Taxonomy" id="1323738"/>
    <lineage>
        <taxon>Bacteria</taxon>
        <taxon>Pseudomonadati</taxon>
        <taxon>Pseudomonadota</taxon>
        <taxon>Gammaproteobacteria</taxon>
        <taxon>Alteromonadales</taxon>
        <taxon>Idiomarinaceae</taxon>
        <taxon>Pseudidiomarina</taxon>
    </lineage>
</organism>
<dbReference type="RefSeq" id="WP_086434430.1">
    <property type="nucleotide sequence ID" value="NZ_FXWH01000001.1"/>
</dbReference>
<proteinExistence type="predicted"/>
<evidence type="ECO:0008006" key="4">
    <source>
        <dbReference type="Google" id="ProtNLM"/>
    </source>
</evidence>
<dbReference type="EMBL" id="FXWH01000001">
    <property type="protein sequence ID" value="SMQ65733.1"/>
    <property type="molecule type" value="Genomic_DNA"/>
</dbReference>
<evidence type="ECO:0000313" key="3">
    <source>
        <dbReference type="Proteomes" id="UP000194450"/>
    </source>
</evidence>